<dbReference type="EMBL" id="FXXC01000001">
    <property type="protein sequence ID" value="SMR90882.1"/>
    <property type="molecule type" value="Genomic_DNA"/>
</dbReference>
<protein>
    <recommendedName>
        <fullName evidence="2">DUF4234 domain-containing protein</fullName>
    </recommendedName>
</protein>
<feature type="transmembrane region" description="Helical" evidence="1">
    <location>
        <begin position="86"/>
        <end position="105"/>
    </location>
</feature>
<sequence>MPGKKRSVVGVLIFSIITLGIYYLYWIYVTSKETQRYLEKNTTSPGLELLLCIITCGLYWFYWIFKYSKIAVECQQKAGLPTEDNAVINLILSIIGLGIISSMILQSSLNKVWEFESSKNSPVISTTNTSENNK</sequence>
<organism evidence="3 4">
    <name type="scientific">Caldicellulosiruptor bescii</name>
    <name type="common">Anaerocellum thermophilum</name>
    <dbReference type="NCBI Taxonomy" id="31899"/>
    <lineage>
        <taxon>Bacteria</taxon>
        <taxon>Bacillati</taxon>
        <taxon>Bacillota</taxon>
        <taxon>Bacillota incertae sedis</taxon>
        <taxon>Caldicellulosiruptorales</taxon>
        <taxon>Caldicellulosiruptoraceae</taxon>
        <taxon>Caldicellulosiruptor</taxon>
    </lineage>
</organism>
<dbReference type="GeneID" id="31771533"/>
<reference evidence="3 4" key="1">
    <citation type="submission" date="2017-05" db="EMBL/GenBank/DDBJ databases">
        <authorList>
            <person name="Varghese N."/>
            <person name="Submissions S."/>
        </authorList>
    </citation>
    <scope>NUCLEOTIDE SEQUENCE [LARGE SCALE GENOMIC DNA]</scope>
    <source>
        <strain evidence="3 4">MACB1020</strain>
    </source>
</reference>
<comment type="caution">
    <text evidence="3">The sequence shown here is derived from an EMBL/GenBank/DDBJ whole genome shotgun (WGS) entry which is preliminary data.</text>
</comment>
<dbReference type="RefSeq" id="WP_015906789.1">
    <property type="nucleotide sequence ID" value="NZ_FUZJ01000001.1"/>
</dbReference>
<gene>
    <name evidence="3" type="ORF">SAMN05216240_0097</name>
</gene>
<dbReference type="Proteomes" id="UP000196803">
    <property type="component" value="Unassembled WGS sequence"/>
</dbReference>
<keyword evidence="1" id="KW-0812">Transmembrane</keyword>
<evidence type="ECO:0000256" key="1">
    <source>
        <dbReference type="SAM" id="Phobius"/>
    </source>
</evidence>
<proteinExistence type="predicted"/>
<dbReference type="InterPro" id="IPR025328">
    <property type="entry name" value="DUF4234"/>
</dbReference>
<evidence type="ECO:0000259" key="2">
    <source>
        <dbReference type="Pfam" id="PF14018"/>
    </source>
</evidence>
<evidence type="ECO:0000313" key="3">
    <source>
        <dbReference type="EMBL" id="SMR90882.1"/>
    </source>
</evidence>
<keyword evidence="1" id="KW-1133">Transmembrane helix</keyword>
<keyword evidence="4" id="KW-1185">Reference proteome</keyword>
<feature type="transmembrane region" description="Helical" evidence="1">
    <location>
        <begin position="7"/>
        <end position="26"/>
    </location>
</feature>
<feature type="domain" description="DUF4234" evidence="2">
    <location>
        <begin position="6"/>
        <end position="69"/>
    </location>
</feature>
<dbReference type="Pfam" id="PF14018">
    <property type="entry name" value="DUF4234"/>
    <property type="match status" value="1"/>
</dbReference>
<name>A0ABY1S4R4_CALBS</name>
<feature type="transmembrane region" description="Helical" evidence="1">
    <location>
        <begin position="46"/>
        <end position="65"/>
    </location>
</feature>
<accession>A0ABY1S4R4</accession>
<keyword evidence="1" id="KW-0472">Membrane</keyword>
<evidence type="ECO:0000313" key="4">
    <source>
        <dbReference type="Proteomes" id="UP000196803"/>
    </source>
</evidence>